<feature type="chain" id="PRO_5028851022" evidence="1">
    <location>
        <begin position="29"/>
        <end position="202"/>
    </location>
</feature>
<dbReference type="Proteomes" id="UP000515917">
    <property type="component" value="Chromosome"/>
</dbReference>
<evidence type="ECO:0000313" key="3">
    <source>
        <dbReference type="Proteomes" id="UP000515917"/>
    </source>
</evidence>
<name>A0A7G3GD29_9NEIS</name>
<gene>
    <name evidence="2" type="ORF">C1H71_16925</name>
</gene>
<proteinExistence type="predicted"/>
<dbReference type="KEGG" id="ifl:C1H71_16925"/>
<accession>A0A7G3GD29</accession>
<keyword evidence="1" id="KW-0732">Signal</keyword>
<protein>
    <submittedName>
        <fullName evidence="2">Uncharacterized protein</fullName>
    </submittedName>
</protein>
<dbReference type="EMBL" id="CP025781">
    <property type="protein sequence ID" value="QBC45054.1"/>
    <property type="molecule type" value="Genomic_DNA"/>
</dbReference>
<evidence type="ECO:0000256" key="1">
    <source>
        <dbReference type="SAM" id="SignalP"/>
    </source>
</evidence>
<feature type="signal peptide" evidence="1">
    <location>
        <begin position="1"/>
        <end position="28"/>
    </location>
</feature>
<sequence>MFISFEKKTYGACLASLLALSFSQPSYANDVAEPSAKYALDQQVITGVKAQTHDVLGSELAAQPELELVTPLALGPQRGNDRQGDLVIDRRMFKHLRVEKNANVLLGEKELQESEALRSKLAKSAFAEALEKAKLEGDARADRAARKRESDWQQRQLYECVPVLREFDKEVHARSKHNQLFNNHCAPQVSGVPLPQHGVFPQ</sequence>
<reference evidence="2 3" key="1">
    <citation type="submission" date="2018-01" db="EMBL/GenBank/DDBJ databases">
        <title>Genome sequence of Iodobacter sp. strain PCH194 isolated from Indian Trans-Himalaya.</title>
        <authorList>
            <person name="Kumar V."/>
            <person name="Thakur V."/>
            <person name="Kumar S."/>
            <person name="Singh D."/>
        </authorList>
    </citation>
    <scope>NUCLEOTIDE SEQUENCE [LARGE SCALE GENOMIC DNA]</scope>
    <source>
        <strain evidence="2 3">PCH194</strain>
    </source>
</reference>
<evidence type="ECO:0000313" key="2">
    <source>
        <dbReference type="EMBL" id="QBC45054.1"/>
    </source>
</evidence>
<organism evidence="2 3">
    <name type="scientific">Iodobacter fluviatilis</name>
    <dbReference type="NCBI Taxonomy" id="537"/>
    <lineage>
        <taxon>Bacteria</taxon>
        <taxon>Pseudomonadati</taxon>
        <taxon>Pseudomonadota</taxon>
        <taxon>Betaproteobacteria</taxon>
        <taxon>Neisseriales</taxon>
        <taxon>Chitinibacteraceae</taxon>
        <taxon>Iodobacter</taxon>
    </lineage>
</organism>
<dbReference type="RefSeq" id="WP_130107567.1">
    <property type="nucleotide sequence ID" value="NZ_CP025781.1"/>
</dbReference>
<dbReference type="AlphaFoldDB" id="A0A7G3GD29"/>
<keyword evidence="3" id="KW-1185">Reference proteome</keyword>